<dbReference type="Proteomes" id="UP000317122">
    <property type="component" value="Unassembled WGS sequence"/>
</dbReference>
<accession>A0A562P9L4</accession>
<name>A0A562P9L4_9HYPH</name>
<organism evidence="2 3">
    <name type="scientific">Mesorhizobium tianshanense</name>
    <dbReference type="NCBI Taxonomy" id="39844"/>
    <lineage>
        <taxon>Bacteria</taxon>
        <taxon>Pseudomonadati</taxon>
        <taxon>Pseudomonadota</taxon>
        <taxon>Alphaproteobacteria</taxon>
        <taxon>Hyphomicrobiales</taxon>
        <taxon>Phyllobacteriaceae</taxon>
        <taxon>Mesorhizobium</taxon>
    </lineage>
</organism>
<protein>
    <submittedName>
        <fullName evidence="2">Putative nucleic acid-binding protein</fullName>
    </submittedName>
</protein>
<evidence type="ECO:0000313" key="2">
    <source>
        <dbReference type="EMBL" id="TWI41108.1"/>
    </source>
</evidence>
<keyword evidence="3" id="KW-1185">Reference proteome</keyword>
<sequence>MTLLLYMATMVAAIRSDAGASRQLLVAALESRLTLIASVPLMIEYVAVMTRPEHLEASGLSVEDVNALLDAVAAVAEPVRLLFLWRPAVRDLDDDMVLEAAVNGRADAIVTFNLRDFGKVAERFGIMVLSPGEALRRLETKT</sequence>
<evidence type="ECO:0000313" key="3">
    <source>
        <dbReference type="Proteomes" id="UP000317122"/>
    </source>
</evidence>
<dbReference type="InterPro" id="IPR029060">
    <property type="entry name" value="PIN-like_dom_sf"/>
</dbReference>
<dbReference type="SUPFAM" id="SSF88723">
    <property type="entry name" value="PIN domain-like"/>
    <property type="match status" value="1"/>
</dbReference>
<gene>
    <name evidence="2" type="ORF">IQ26_01044</name>
</gene>
<dbReference type="OrthoDB" id="5243920at2"/>
<comment type="caution">
    <text evidence="2">The sequence shown here is derived from an EMBL/GenBank/DDBJ whole genome shotgun (WGS) entry which is preliminary data.</text>
</comment>
<feature type="domain" description="PIN" evidence="1">
    <location>
        <begin position="10"/>
        <end position="114"/>
    </location>
</feature>
<dbReference type="PANTHER" id="PTHR34610:SF3">
    <property type="entry name" value="SSL7007 PROTEIN"/>
    <property type="match status" value="1"/>
</dbReference>
<proteinExistence type="predicted"/>
<reference evidence="2 3" key="1">
    <citation type="journal article" date="2015" name="Stand. Genomic Sci.">
        <title>Genomic Encyclopedia of Bacterial and Archaeal Type Strains, Phase III: the genomes of soil and plant-associated and newly described type strains.</title>
        <authorList>
            <person name="Whitman W.B."/>
            <person name="Woyke T."/>
            <person name="Klenk H.P."/>
            <person name="Zhou Y."/>
            <person name="Lilburn T.G."/>
            <person name="Beck B.J."/>
            <person name="De Vos P."/>
            <person name="Vandamme P."/>
            <person name="Eisen J.A."/>
            <person name="Garrity G."/>
            <person name="Hugenholtz P."/>
            <person name="Kyrpides N.C."/>
        </authorList>
    </citation>
    <scope>NUCLEOTIDE SEQUENCE [LARGE SCALE GENOMIC DNA]</scope>
    <source>
        <strain evidence="2 3">CGMCC 1.2546</strain>
    </source>
</reference>
<dbReference type="InterPro" id="IPR002850">
    <property type="entry name" value="PIN_toxin-like"/>
</dbReference>
<evidence type="ECO:0000259" key="1">
    <source>
        <dbReference type="Pfam" id="PF13470"/>
    </source>
</evidence>
<dbReference type="EMBL" id="VLKT01000005">
    <property type="protein sequence ID" value="TWI41108.1"/>
    <property type="molecule type" value="Genomic_DNA"/>
</dbReference>
<dbReference type="AlphaFoldDB" id="A0A562P9L4"/>
<dbReference type="Pfam" id="PF13470">
    <property type="entry name" value="PIN_3"/>
    <property type="match status" value="1"/>
</dbReference>
<dbReference type="PANTHER" id="PTHR34610">
    <property type="entry name" value="SSL7007 PROTEIN"/>
    <property type="match status" value="1"/>
</dbReference>
<dbReference type="InterPro" id="IPR002716">
    <property type="entry name" value="PIN_dom"/>
</dbReference>